<evidence type="ECO:0000259" key="6">
    <source>
        <dbReference type="PROSITE" id="PS50928"/>
    </source>
</evidence>
<keyword evidence="2 5" id="KW-0812">Transmembrane</keyword>
<dbReference type="InterPro" id="IPR035906">
    <property type="entry name" value="MetI-like_sf"/>
</dbReference>
<dbReference type="PANTHER" id="PTHR42729">
    <property type="entry name" value="OLIGO/DIPEPTIDE TRANSPORT, PERMEASE PROTEIN (DPPC-2)"/>
    <property type="match status" value="1"/>
</dbReference>
<evidence type="ECO:0000256" key="5">
    <source>
        <dbReference type="RuleBase" id="RU363032"/>
    </source>
</evidence>
<feature type="transmembrane region" description="Helical" evidence="5">
    <location>
        <begin position="124"/>
        <end position="143"/>
    </location>
</feature>
<name>A0A8J3INY7_9CHLR</name>
<feature type="transmembrane region" description="Helical" evidence="5">
    <location>
        <begin position="20"/>
        <end position="42"/>
    </location>
</feature>
<feature type="transmembrane region" description="Helical" evidence="5">
    <location>
        <begin position="248"/>
        <end position="271"/>
    </location>
</feature>
<evidence type="ECO:0000256" key="1">
    <source>
        <dbReference type="ARBA" id="ARBA00004141"/>
    </source>
</evidence>
<proteinExistence type="inferred from homology"/>
<keyword evidence="5" id="KW-0813">Transport</keyword>
<comment type="similarity">
    <text evidence="5">Belongs to the binding-protein-dependent transport system permease family.</text>
</comment>
<protein>
    <submittedName>
        <fullName evidence="7">Peptide ABC transporter permease</fullName>
    </submittedName>
</protein>
<dbReference type="Proteomes" id="UP000597444">
    <property type="component" value="Unassembled WGS sequence"/>
</dbReference>
<dbReference type="RefSeq" id="WP_220209846.1">
    <property type="nucleotide sequence ID" value="NZ_BNJK01000002.1"/>
</dbReference>
<dbReference type="SUPFAM" id="SSF161098">
    <property type="entry name" value="MetI-like"/>
    <property type="match status" value="1"/>
</dbReference>
<dbReference type="EMBL" id="BNJK01000002">
    <property type="protein sequence ID" value="GHO99194.1"/>
    <property type="molecule type" value="Genomic_DNA"/>
</dbReference>
<accession>A0A8J3INY7</accession>
<keyword evidence="3 5" id="KW-1133">Transmembrane helix</keyword>
<gene>
    <name evidence="7" type="ORF">KSF_092420</name>
</gene>
<comment type="caution">
    <text evidence="7">The sequence shown here is derived from an EMBL/GenBank/DDBJ whole genome shotgun (WGS) entry which is preliminary data.</text>
</comment>
<dbReference type="PANTHER" id="PTHR42729:SF1">
    <property type="entry name" value="OLIGO_DIPEPTIDE TRANSPORT, PERMEASE PROTEIN (DPPC-2)"/>
    <property type="match status" value="1"/>
</dbReference>
<keyword evidence="4 5" id="KW-0472">Membrane</keyword>
<dbReference type="PROSITE" id="PS50928">
    <property type="entry name" value="ABC_TM1"/>
    <property type="match status" value="1"/>
</dbReference>
<dbReference type="Pfam" id="PF00528">
    <property type="entry name" value="BPD_transp_1"/>
    <property type="match status" value="1"/>
</dbReference>
<evidence type="ECO:0000256" key="2">
    <source>
        <dbReference type="ARBA" id="ARBA00022692"/>
    </source>
</evidence>
<dbReference type="GO" id="GO:0005886">
    <property type="term" value="C:plasma membrane"/>
    <property type="evidence" value="ECO:0007669"/>
    <property type="project" value="UniProtKB-SubCell"/>
</dbReference>
<dbReference type="InterPro" id="IPR000515">
    <property type="entry name" value="MetI-like"/>
</dbReference>
<dbReference type="AlphaFoldDB" id="A0A8J3INY7"/>
<feature type="domain" description="ABC transmembrane type-1" evidence="6">
    <location>
        <begin position="85"/>
        <end position="277"/>
    </location>
</feature>
<dbReference type="GO" id="GO:0055085">
    <property type="term" value="P:transmembrane transport"/>
    <property type="evidence" value="ECO:0007669"/>
    <property type="project" value="InterPro"/>
</dbReference>
<dbReference type="Gene3D" id="1.10.3720.10">
    <property type="entry name" value="MetI-like"/>
    <property type="match status" value="1"/>
</dbReference>
<evidence type="ECO:0000256" key="3">
    <source>
        <dbReference type="ARBA" id="ARBA00022989"/>
    </source>
</evidence>
<evidence type="ECO:0000256" key="4">
    <source>
        <dbReference type="ARBA" id="ARBA00023136"/>
    </source>
</evidence>
<comment type="subcellular location">
    <subcellularLocation>
        <location evidence="5">Cell membrane</location>
        <topology evidence="5">Multi-pass membrane protein</topology>
    </subcellularLocation>
    <subcellularLocation>
        <location evidence="1">Membrane</location>
        <topology evidence="1">Multi-pass membrane protein</topology>
    </subcellularLocation>
</comment>
<keyword evidence="8" id="KW-1185">Reference proteome</keyword>
<feature type="transmembrane region" description="Helical" evidence="5">
    <location>
        <begin position="91"/>
        <end position="112"/>
    </location>
</feature>
<feature type="transmembrane region" description="Helical" evidence="5">
    <location>
        <begin position="203"/>
        <end position="228"/>
    </location>
</feature>
<sequence length="294" mass="31560">MGRFLQAMHGLWKSSHKVQAGVIIITFFIVVALLSAPITALIGHGHDPLDIDVSISPAWQSPNAQHWLGTDRVGRDILAMTVIGLTASLEVGVIAGLISTVIGTIVAFVAGYKGGNIDNFLSSFTDMFLVVPSFPLLITLSAYTANVNLFTIALILAIFSWPFAARTIRSQVLSLRSRPYVELAKVTKFNDMEIIFTELMPNLLPFIGVGFANAALGSVFALVGLEVIGLGPSGTLDLGLMLNWSQQWGALTLGAWPLFVAPVVVLGLLFLSVNMINIGLEEVYNPRLRKTAGA</sequence>
<feature type="transmembrane region" description="Helical" evidence="5">
    <location>
        <begin position="149"/>
        <end position="168"/>
    </location>
</feature>
<dbReference type="CDD" id="cd06261">
    <property type="entry name" value="TM_PBP2"/>
    <property type="match status" value="1"/>
</dbReference>
<organism evidence="7 8">
    <name type="scientific">Reticulibacter mediterranei</name>
    <dbReference type="NCBI Taxonomy" id="2778369"/>
    <lineage>
        <taxon>Bacteria</taxon>
        <taxon>Bacillati</taxon>
        <taxon>Chloroflexota</taxon>
        <taxon>Ktedonobacteria</taxon>
        <taxon>Ktedonobacterales</taxon>
        <taxon>Reticulibacteraceae</taxon>
        <taxon>Reticulibacter</taxon>
    </lineage>
</organism>
<evidence type="ECO:0000313" key="8">
    <source>
        <dbReference type="Proteomes" id="UP000597444"/>
    </source>
</evidence>
<evidence type="ECO:0000313" key="7">
    <source>
        <dbReference type="EMBL" id="GHO99194.1"/>
    </source>
</evidence>
<reference evidence="7" key="1">
    <citation type="submission" date="2020-10" db="EMBL/GenBank/DDBJ databases">
        <title>Taxonomic study of unclassified bacteria belonging to the class Ktedonobacteria.</title>
        <authorList>
            <person name="Yabe S."/>
            <person name="Wang C.M."/>
            <person name="Zheng Y."/>
            <person name="Sakai Y."/>
            <person name="Cavaletti L."/>
            <person name="Monciardini P."/>
            <person name="Donadio S."/>
        </authorList>
    </citation>
    <scope>NUCLEOTIDE SEQUENCE</scope>
    <source>
        <strain evidence="7">ID150040</strain>
    </source>
</reference>